<evidence type="ECO:0000259" key="6">
    <source>
        <dbReference type="Pfam" id="PF13519"/>
    </source>
</evidence>
<dbReference type="InterPro" id="IPR013105">
    <property type="entry name" value="TPR_2"/>
</dbReference>
<dbReference type="InterPro" id="IPR036465">
    <property type="entry name" value="vWFA_dom_sf"/>
</dbReference>
<dbReference type="Proteomes" id="UP000009282">
    <property type="component" value="Chromosome"/>
</dbReference>
<dbReference type="Pfam" id="PF07719">
    <property type="entry name" value="TPR_2"/>
    <property type="match status" value="1"/>
</dbReference>
<proteinExistence type="predicted"/>
<keyword evidence="5" id="KW-1133">Transmembrane helix</keyword>
<accession>G4QKC7</accession>
<feature type="repeat" description="TPR" evidence="3">
    <location>
        <begin position="421"/>
        <end position="454"/>
    </location>
</feature>
<feature type="region of interest" description="Disordered" evidence="4">
    <location>
        <begin position="470"/>
        <end position="596"/>
    </location>
</feature>
<feature type="compositionally biased region" description="Low complexity" evidence="4">
    <location>
        <begin position="470"/>
        <end position="482"/>
    </location>
</feature>
<dbReference type="eggNOG" id="COG0457">
    <property type="taxonomic scope" value="Bacteria"/>
</dbReference>
<keyword evidence="5" id="KW-0812">Transmembrane</keyword>
<protein>
    <submittedName>
        <fullName evidence="7">TPR domain protein</fullName>
    </submittedName>
</protein>
<gene>
    <name evidence="7" type="ordered locus">GNIT_1199</name>
</gene>
<evidence type="ECO:0000256" key="2">
    <source>
        <dbReference type="ARBA" id="ARBA00022803"/>
    </source>
</evidence>
<evidence type="ECO:0000313" key="7">
    <source>
        <dbReference type="EMBL" id="AEP29326.1"/>
    </source>
</evidence>
<feature type="domain" description="VWFA" evidence="6">
    <location>
        <begin position="97"/>
        <end position="203"/>
    </location>
</feature>
<dbReference type="InterPro" id="IPR019734">
    <property type="entry name" value="TPR_rpt"/>
</dbReference>
<dbReference type="SMART" id="SM00028">
    <property type="entry name" value="TPR"/>
    <property type="match status" value="1"/>
</dbReference>
<feature type="transmembrane region" description="Helical" evidence="5">
    <location>
        <begin position="14"/>
        <end position="31"/>
    </location>
</feature>
<dbReference type="HOGENOM" id="CLU_024570_3_1_6"/>
<dbReference type="Pfam" id="PF13519">
    <property type="entry name" value="VWA_2"/>
    <property type="match status" value="1"/>
</dbReference>
<dbReference type="eggNOG" id="COG2304">
    <property type="taxonomic scope" value="Bacteria"/>
</dbReference>
<dbReference type="RefSeq" id="WP_014108200.1">
    <property type="nucleotide sequence ID" value="NC_016041.1"/>
</dbReference>
<evidence type="ECO:0000256" key="5">
    <source>
        <dbReference type="SAM" id="Phobius"/>
    </source>
</evidence>
<keyword evidence="1" id="KW-0677">Repeat</keyword>
<organism evidence="7 8">
    <name type="scientific">Glaciecola nitratireducens (strain JCM 12485 / KCTC 12276 / FR1064)</name>
    <dbReference type="NCBI Taxonomy" id="1085623"/>
    <lineage>
        <taxon>Bacteria</taxon>
        <taxon>Pseudomonadati</taxon>
        <taxon>Pseudomonadota</taxon>
        <taxon>Gammaproteobacteria</taxon>
        <taxon>Alteromonadales</taxon>
        <taxon>Alteromonadaceae</taxon>
        <taxon>Brumicola</taxon>
    </lineage>
</organism>
<dbReference type="STRING" id="1085623.GNIT_1199"/>
<dbReference type="Gene3D" id="1.25.40.10">
    <property type="entry name" value="Tetratricopeptide repeat domain"/>
    <property type="match status" value="1"/>
</dbReference>
<dbReference type="KEGG" id="gni:GNIT_1199"/>
<sequence length="638" mass="71883">MIDWQAFHFIRPEWLIAIVPLLVIALLLTKISSKQSGWQGIVSSHLYKHLVVAKDKKSYKPPFYLVGLGWLLASIAMAGPTWQKLPQPVYQVSTGKVVILDMSMSMRATDLQPDRLTRAKFKTIDLLNSFDDGEVGLVVYAGDAFTISPLTSDVTNITTLIPSLQPEIMPIMGSEPLYAMEQAEQLLLSAGYNKGEIYWISDGIELDDVDVLQDHIAKSPYRYSVLGVGTQKGAPIKMLDGGFMKDARGNIVLPVLNSRYFSQVLGNTNGRYTPMQSDDSDIQNMKFTSLTVAQEQVNEDIIGQGDQWQDMGAFIVLIILPFAAYAFRRGLLVIVLSAVLMMPAEPSYANEQIAEEQSTESNDWFSKVFKNADQQGIEAFKKQEFDKASSIFADPMWKGAALYKNQDYEAALEAFQKVPGAESAYNQANALARLGQLEQAIEKYDEALKERPGHTNAMANKKLVEDLLQQQEQQKQDGQQQDGQDKQSGDPQNSEQQSGEQNEEEQSGEQQSGEQQQGEQQDSEQNQNESDSENTKGDDEQKQSEQQKSEEESKEAEGKEPEEGKDGENAEGVEQKSNLQQQKPLEEMTQEEKEQMQRMQMLMNKIPDDPAFLLQRKMLLESQKRRLERFSRPNKKDW</sequence>
<feature type="transmembrane region" description="Helical" evidence="5">
    <location>
        <begin position="63"/>
        <end position="82"/>
    </location>
</feature>
<evidence type="ECO:0000256" key="4">
    <source>
        <dbReference type="SAM" id="MobiDB-lite"/>
    </source>
</evidence>
<dbReference type="AlphaFoldDB" id="G4QKC7"/>
<feature type="compositionally biased region" description="Basic and acidic residues" evidence="4">
    <location>
        <begin position="584"/>
        <end position="596"/>
    </location>
</feature>
<dbReference type="Gene3D" id="3.40.50.410">
    <property type="entry name" value="von Willebrand factor, type A domain"/>
    <property type="match status" value="1"/>
</dbReference>
<dbReference type="InterPro" id="IPR011990">
    <property type="entry name" value="TPR-like_helical_dom_sf"/>
</dbReference>
<dbReference type="InterPro" id="IPR050768">
    <property type="entry name" value="UPF0353/GerABKA_families"/>
</dbReference>
<evidence type="ECO:0000256" key="1">
    <source>
        <dbReference type="ARBA" id="ARBA00022737"/>
    </source>
</evidence>
<evidence type="ECO:0000256" key="3">
    <source>
        <dbReference type="PROSITE-ProRule" id="PRU00339"/>
    </source>
</evidence>
<keyword evidence="8" id="KW-1185">Reference proteome</keyword>
<evidence type="ECO:0000313" key="8">
    <source>
        <dbReference type="Proteomes" id="UP000009282"/>
    </source>
</evidence>
<dbReference type="PANTHER" id="PTHR22550:SF14">
    <property type="entry name" value="VWFA DOMAIN-CONTAINING PROTEIN"/>
    <property type="match status" value="1"/>
</dbReference>
<dbReference type="PANTHER" id="PTHR22550">
    <property type="entry name" value="SPORE GERMINATION PROTEIN"/>
    <property type="match status" value="1"/>
</dbReference>
<feature type="compositionally biased region" description="Basic and acidic residues" evidence="4">
    <location>
        <begin position="533"/>
        <end position="568"/>
    </location>
</feature>
<dbReference type="InterPro" id="IPR002035">
    <property type="entry name" value="VWF_A"/>
</dbReference>
<dbReference type="SUPFAM" id="SSF53300">
    <property type="entry name" value="vWA-like"/>
    <property type="match status" value="1"/>
</dbReference>
<keyword evidence="2 3" id="KW-0802">TPR repeat</keyword>
<name>G4QKC7_GLANF</name>
<dbReference type="EMBL" id="CP003060">
    <property type="protein sequence ID" value="AEP29326.1"/>
    <property type="molecule type" value="Genomic_DNA"/>
</dbReference>
<dbReference type="SUPFAM" id="SSF48452">
    <property type="entry name" value="TPR-like"/>
    <property type="match status" value="1"/>
</dbReference>
<feature type="compositionally biased region" description="Low complexity" evidence="4">
    <location>
        <begin position="508"/>
        <end position="529"/>
    </location>
</feature>
<dbReference type="OrthoDB" id="9807628at2"/>
<reference evidence="7 8" key="1">
    <citation type="journal article" date="2011" name="J. Bacteriol.">
        <title>Complete genome sequence of seawater bacterium Glaciecola nitratireducens FR1064T.</title>
        <authorList>
            <person name="Bian F."/>
            <person name="Qin Q.L."/>
            <person name="Xie B.B."/>
            <person name="Shu Y.L."/>
            <person name="Zhang X.Y."/>
            <person name="Yu Y."/>
            <person name="Chen B."/>
            <person name="Chen X.L."/>
            <person name="Zhou B.C."/>
            <person name="Zhang Y.Z."/>
        </authorList>
    </citation>
    <scope>NUCLEOTIDE SEQUENCE [LARGE SCALE GENOMIC DNA]</scope>
    <source>
        <strain evidence="8">JCM 12485 / KCTC 12276 / FR1064</strain>
    </source>
</reference>
<dbReference type="PROSITE" id="PS50005">
    <property type="entry name" value="TPR"/>
    <property type="match status" value="1"/>
</dbReference>
<keyword evidence="5" id="KW-0472">Membrane</keyword>